<keyword evidence="2" id="KW-1185">Reference proteome</keyword>
<accession>Q0YRN3</accession>
<sequence length="83" mass="9953">MPPPCHSLQKEVNGEKNRYIRLLPAYKELKPLYGDYNVQIPDLFIFQSNFQKDRFCRDVEILMTVYCDTTFELFSYFCSLFHS</sequence>
<proteinExistence type="predicted"/>
<comment type="caution">
    <text evidence="1">The sequence shown here is derived from an EMBL/GenBank/DDBJ whole genome shotgun (WGS) entry which is preliminary data.</text>
</comment>
<name>Q0YRN3_9CHLB</name>
<protein>
    <submittedName>
        <fullName evidence="1">Uncharacterized protein</fullName>
    </submittedName>
</protein>
<organism evidence="1 2">
    <name type="scientific">Chlorobium ferrooxidans DSM 13031</name>
    <dbReference type="NCBI Taxonomy" id="377431"/>
    <lineage>
        <taxon>Bacteria</taxon>
        <taxon>Pseudomonadati</taxon>
        <taxon>Chlorobiota</taxon>
        <taxon>Chlorobiia</taxon>
        <taxon>Chlorobiales</taxon>
        <taxon>Chlorobiaceae</taxon>
        <taxon>Chlorobium/Pelodictyon group</taxon>
        <taxon>Chlorobium</taxon>
    </lineage>
</organism>
<dbReference type="AlphaFoldDB" id="Q0YRN3"/>
<evidence type="ECO:0000313" key="1">
    <source>
        <dbReference type="EMBL" id="EAT59000.1"/>
    </source>
</evidence>
<dbReference type="Proteomes" id="UP000004162">
    <property type="component" value="Unassembled WGS sequence"/>
</dbReference>
<reference evidence="1 2" key="1">
    <citation type="submission" date="2006-07" db="EMBL/GenBank/DDBJ databases">
        <title>Annotation of the draft genome assembly of Chlorobium ferroxidans DSM 13031.</title>
        <authorList>
            <consortium name="US DOE Joint Genome Institute (JGI-ORNL)"/>
            <person name="Larimer F."/>
            <person name="Land M."/>
            <person name="Hauser L."/>
        </authorList>
    </citation>
    <scope>NUCLEOTIDE SEQUENCE [LARGE SCALE GENOMIC DNA]</scope>
    <source>
        <strain evidence="1 2">DSM 13031</strain>
    </source>
</reference>
<reference evidence="1 2" key="2">
    <citation type="submission" date="2006-07" db="EMBL/GenBank/DDBJ databases">
        <title>Sequencing of the draft genome and assembly of Chlorobium ferroxidans DSM 13031.</title>
        <authorList>
            <consortium name="US DOE Joint Genome Institute (JGI-PGF)"/>
            <person name="Copeland A."/>
            <person name="Lucas S."/>
            <person name="Lapidus A."/>
            <person name="Barry K."/>
            <person name="Glavina del Rio T."/>
            <person name="Dalin E."/>
            <person name="Tice H."/>
            <person name="Bruce D."/>
            <person name="Pitluck S."/>
            <person name="Richardson P."/>
        </authorList>
    </citation>
    <scope>NUCLEOTIDE SEQUENCE [LARGE SCALE GENOMIC DNA]</scope>
    <source>
        <strain evidence="1 2">DSM 13031</strain>
    </source>
</reference>
<gene>
    <name evidence="1" type="ORF">CferDRAFT_0974</name>
</gene>
<dbReference type="EMBL" id="AASE01000009">
    <property type="protein sequence ID" value="EAT59000.1"/>
    <property type="molecule type" value="Genomic_DNA"/>
</dbReference>
<evidence type="ECO:0000313" key="2">
    <source>
        <dbReference type="Proteomes" id="UP000004162"/>
    </source>
</evidence>